<name>A0A239LAQ2_9RHOB</name>
<dbReference type="SUPFAM" id="SSF53756">
    <property type="entry name" value="UDP-Glycosyltransferase/glycogen phosphorylase"/>
    <property type="match status" value="1"/>
</dbReference>
<keyword evidence="1" id="KW-0328">Glycosyltransferase</keyword>
<evidence type="ECO:0000256" key="2">
    <source>
        <dbReference type="ARBA" id="ARBA00022679"/>
    </source>
</evidence>
<dbReference type="PANTHER" id="PTHR48043">
    <property type="entry name" value="EG:EG0003.4 PROTEIN-RELATED"/>
    <property type="match status" value="1"/>
</dbReference>
<dbReference type="InterPro" id="IPR002213">
    <property type="entry name" value="UDP_glucos_trans"/>
</dbReference>
<dbReference type="Gene3D" id="3.40.50.2000">
    <property type="entry name" value="Glycogen Phosphorylase B"/>
    <property type="match status" value="2"/>
</dbReference>
<dbReference type="Pfam" id="PF06722">
    <property type="entry name" value="EryCIII-like_C"/>
    <property type="match status" value="1"/>
</dbReference>
<keyword evidence="2 4" id="KW-0808">Transferase</keyword>
<feature type="domain" description="Erythromycin biosynthesis protein CIII-like C-terminal" evidence="3">
    <location>
        <begin position="312"/>
        <end position="424"/>
    </location>
</feature>
<dbReference type="InterPro" id="IPR010610">
    <property type="entry name" value="EryCIII-like_C"/>
</dbReference>
<sequence length="445" mass="48132">MARILVASTGMLSSVFVAAEFGRRLVRDGHEALLVTTENHGDRVREFGLAFRAMPKVPITPLACPLEGLGKNPFVRTPARRRQRLEETAAMLGAAEFGAMLDEISPDLAVIDFELHGPIIAALGRGQRTALLHCFFSTMVGPRNPPLGSFTVPGSEPEGAPEPVMNEWSDLLRWKRRQEIVGALRHWGGDIPSALGHLARKHRVARDMFVRRRWQYPWGYRLPCLMTSPAELDFPGEGDDDVRYIGPMIAGTRPEGVSRADVPGILGSEAAANGKPVVLASFGTVNSPPPAFLEALWAAFEARPDRVLIHVVPPKADAPRRSPPDNVTVVDWLDQPAALERASLMINHGGVGSVREAAHRGVPQIVVAADMMDRPGGAARVLSHGLGARLAGRETAEQISGTIDAVLADEGIAAACARMSEASQSYAARRVAERAVRQLLDEERT</sequence>
<dbReference type="GO" id="GO:0008194">
    <property type="term" value="F:UDP-glycosyltransferase activity"/>
    <property type="evidence" value="ECO:0007669"/>
    <property type="project" value="InterPro"/>
</dbReference>
<proteinExistence type="predicted"/>
<keyword evidence="5" id="KW-1185">Reference proteome</keyword>
<reference evidence="4 5" key="1">
    <citation type="submission" date="2017-06" db="EMBL/GenBank/DDBJ databases">
        <authorList>
            <person name="Kim H.J."/>
            <person name="Triplett B.A."/>
        </authorList>
    </citation>
    <scope>NUCLEOTIDE SEQUENCE [LARGE SCALE GENOMIC DNA]</scope>
    <source>
        <strain evidence="4 5">DSM 29339</strain>
    </source>
</reference>
<dbReference type="Proteomes" id="UP000198426">
    <property type="component" value="Unassembled WGS sequence"/>
</dbReference>
<dbReference type="PANTHER" id="PTHR48043:SF145">
    <property type="entry name" value="FI06409P-RELATED"/>
    <property type="match status" value="1"/>
</dbReference>
<dbReference type="RefSeq" id="WP_089234805.1">
    <property type="nucleotide sequence ID" value="NZ_FZOY01000009.1"/>
</dbReference>
<accession>A0A239LAQ2</accession>
<dbReference type="GO" id="GO:0016758">
    <property type="term" value="F:hexosyltransferase activity"/>
    <property type="evidence" value="ECO:0007669"/>
    <property type="project" value="UniProtKB-ARBA"/>
</dbReference>
<evidence type="ECO:0000313" key="5">
    <source>
        <dbReference type="Proteomes" id="UP000198426"/>
    </source>
</evidence>
<organism evidence="4 5">
    <name type="scientific">Tropicimonas sediminicola</name>
    <dbReference type="NCBI Taxonomy" id="1031541"/>
    <lineage>
        <taxon>Bacteria</taxon>
        <taxon>Pseudomonadati</taxon>
        <taxon>Pseudomonadota</taxon>
        <taxon>Alphaproteobacteria</taxon>
        <taxon>Rhodobacterales</taxon>
        <taxon>Roseobacteraceae</taxon>
        <taxon>Tropicimonas</taxon>
    </lineage>
</organism>
<dbReference type="EMBL" id="FZOY01000009">
    <property type="protein sequence ID" value="SNT26923.1"/>
    <property type="molecule type" value="Genomic_DNA"/>
</dbReference>
<gene>
    <name evidence="4" type="ORF">SAMN05421757_10950</name>
</gene>
<dbReference type="InterPro" id="IPR050271">
    <property type="entry name" value="UDP-glycosyltransferase"/>
</dbReference>
<evidence type="ECO:0000259" key="3">
    <source>
        <dbReference type="Pfam" id="PF06722"/>
    </source>
</evidence>
<evidence type="ECO:0000313" key="4">
    <source>
        <dbReference type="EMBL" id="SNT26923.1"/>
    </source>
</evidence>
<protein>
    <submittedName>
        <fullName evidence="4">UDP:flavonoid glycosyltransferase YjiC, YdhE family</fullName>
    </submittedName>
</protein>
<dbReference type="OrthoDB" id="9805366at2"/>
<dbReference type="CDD" id="cd03784">
    <property type="entry name" value="GT1_Gtf-like"/>
    <property type="match status" value="1"/>
</dbReference>
<dbReference type="AlphaFoldDB" id="A0A239LAQ2"/>
<evidence type="ECO:0000256" key="1">
    <source>
        <dbReference type="ARBA" id="ARBA00022676"/>
    </source>
</evidence>